<feature type="domain" description="Disease resistance R13L4/SHOC-2-like LRR" evidence="11">
    <location>
        <begin position="1273"/>
        <end position="1407"/>
    </location>
</feature>
<dbReference type="PRINTS" id="PR00364">
    <property type="entry name" value="DISEASERSIST"/>
</dbReference>
<feature type="domain" description="Disease resistance protein winged helix" evidence="10">
    <location>
        <begin position="1926"/>
        <end position="1996"/>
    </location>
</feature>
<dbReference type="InterPro" id="IPR057354">
    <property type="entry name" value="POTRA1_3_Toc75"/>
</dbReference>
<dbReference type="Gene3D" id="1.10.10.10">
    <property type="entry name" value="Winged helix-like DNA-binding domain superfamily/Winged helix DNA-binding domain"/>
    <property type="match status" value="2"/>
</dbReference>
<dbReference type="Pfam" id="PF23559">
    <property type="entry name" value="WHD_DRP"/>
    <property type="match status" value="2"/>
</dbReference>
<dbReference type="Pfam" id="PF25280">
    <property type="entry name" value="POTRA2_Toc75"/>
    <property type="match status" value="1"/>
</dbReference>
<feature type="domain" description="Toc75-like second POTRA" evidence="12">
    <location>
        <begin position="170"/>
        <end position="281"/>
    </location>
</feature>
<dbReference type="InterPro" id="IPR000184">
    <property type="entry name" value="Bac_surfAg_D15"/>
</dbReference>
<dbReference type="PANTHER" id="PTHR12815:SF42">
    <property type="entry name" value="BACTERIAL SURFACE ANTIGEN (D15) DOMAIN-CONTAINING PROTEIN"/>
    <property type="match status" value="1"/>
</dbReference>
<dbReference type="Gene3D" id="1.20.5.4130">
    <property type="match status" value="2"/>
</dbReference>
<keyword evidence="2" id="KW-0547">Nucleotide-binding</keyword>
<protein>
    <submittedName>
        <fullName evidence="14">Uncharacterized protein</fullName>
    </submittedName>
</protein>
<evidence type="ECO:0000256" key="2">
    <source>
        <dbReference type="ARBA" id="ARBA00022741"/>
    </source>
</evidence>
<dbReference type="Gene3D" id="2.40.160.50">
    <property type="entry name" value="membrane protein fhac: a member of the omp85/tpsb transporter family"/>
    <property type="match status" value="1"/>
</dbReference>
<dbReference type="InterPro" id="IPR002182">
    <property type="entry name" value="NB-ARC"/>
</dbReference>
<keyword evidence="5" id="KW-0472">Membrane</keyword>
<dbReference type="InterPro" id="IPR038005">
    <property type="entry name" value="RX-like_CC"/>
</dbReference>
<evidence type="ECO:0000256" key="5">
    <source>
        <dbReference type="ARBA" id="ARBA00023136"/>
    </source>
</evidence>
<dbReference type="Gene3D" id="3.10.20.310">
    <property type="entry name" value="membrane protein fhac"/>
    <property type="match status" value="2"/>
</dbReference>
<dbReference type="InterPro" id="IPR041118">
    <property type="entry name" value="Rx_N"/>
</dbReference>
<name>A0ABQ8BFL6_BRANA</name>
<dbReference type="InterPro" id="IPR055414">
    <property type="entry name" value="LRR_R13L4/SHOC2-like"/>
</dbReference>
<sequence length="2275" mass="258364">AFSVNGQLIPGTTSSTSICTRGGRGGNGNFGGGGGGGDGDDGGFLGKLLSPAPAVADEEQSPDWDSHGLPANIVVQLNKLSGFKKYKVSDIVFFDRRRQSTIGTEDSFFEMVSIRPGGVYTKAQLQKELETLATCGMFEKVDLEGKTKPDGTLGVTISFAESTWQSADRFRCINVGLMVQSKPIEMDADMTDKEKLEYYRSLEKDYKRRMDRARPCLLPAPVYGEVMQMLRDQGKVSARLLQKIRDLVQKWYQDEGYACAQVVNFGNLNTKEVVCEVVEGDITQLVIQFLDKLGNVVEGNTQVPIVRRELPKQLRQGYVFNIEAGRQALRNINSLGLFSNIEVNPRQDEKNEGGIIVEIKLKELEQKSAEVSTEWSIVPGPGGTPTLASFQPGGSVTFEHRNIQGLNRSLMGSVTTSNFLNPQDDLSFKLDYVHPYLDGVYNPRNRTFKTSCFNSRKLSPVFTGGPGVDEVPPIWVDRAGVKANITENFTRQSKFTYGLVMEEITTRDESSHIAANGQRLLPSGGISADGPPTTLSGTGIDRMAFLQANITRDNTKFVNGAVVGERNVFQVDQGLGIGSKFPFFNRHQLTLTRFIQLQQVEEGAGKPPPPVLVLHGHYGGCVGDLPSYEAFVLGGPYSVRGYNMGELGAARNILELGAEIRVPVKNTHVYAFAEHGNDLGSSKDVKGNPTAVYRRMGQGSSYGVGVKLGLVRAEYAVDHNNGTGALFFRFGERLTTKETKNILFGDLSIRFEMVDAITGFIVGKMGDYLIKEASMLMTVKDDLEELKTELTCIHCYLKDVEAREREDEVSKEWTKMVLDIAYDVEDVLDTYFLKFKERSQRLANKIGEKKDAYNIGDDIRSLERRILDITRKRETYGIGRFKELGGDMATSSRAAFDLLIRKSLSLVLKMILSFFWQSFLIMRVMGGKRYIISIFGMGGLGKTALARKLYNLGDVKRRFEYHRAWTYVSQDYNTRDMLLRIIRSLGVASGEELERIKMFTEEEELEAYLHDLLDGRRTRGRALPCNHGGSRVIITTCIKAVAEGVDGRVHVHKLRFLTFEECWKPFDLKAFMNMQWVVDEDLHRIGKEMVQKCDGLPLAIVVLAGLLSKKRPNEWHEVCASVWRFLKDDSIHISTIFDFSFNELHHELRLCFLYLCVFPEDYEIDVEKLIHLLVAEGFIQEDGEMMMEDVARHYMEELIDRSLVEAVRRARGKVVFCRIHDLLRDVAIKKAKEINFVNVVYNEHHSSTTCRREVVHHLMDNNYLCDRRVNKRMRSFLFIGEQKRMLGSYVKTTNLKLKLLRVLNLGGLLLPDVICELIHLRYLGVADTGLRHLPSLISNLQFLQTLDASGNRFEGMTDLRKLTSVRHLMGRLLIGDVVNLQTLRSICSYSWSKLQHKSLKNLRDLEIYDSGYVELRRVRLDLELLLYTEKSSCLNSESTDLQNIIDSSEAVVFFPSLESVTFSGTNLEEDPMPALPRLEDCDCSGVKMSISAQGFARLRKLALFRVGLDALWIEEAAMPSLVHLNLINRLRPRMKLMIPDRFLALMVDAITGFVVGKMGNYLIEEASILMGIKDELEELKAELTCIRGYLKDVEAREREDEVSKEWTKLVLDIAYDVEDVLDSYNLKVELRSQRQGLIRLTNKIGEKIDAYNIRETCGIGNFNESRTGEGTSTFLTMRQLRRARSVDQEALVVGLEDDFKFLLAKLLEDNGDQNRYMISIFGMGGLGKTALARKLYNADNVKTSFSYRAWTSVSQVYKTREMLLRIIRSLGVASGEEMEKIKIVAGEELEVYLHGLLQGKRYLVVVDDIWEREAWESLKRALPSNHKGNRVIISHYHAKHSGICNGSMKIFRKSENKMIKKCHGLPLAIVVLAGLMSRKRPNEWNDVCASFWRRLKDDSIRVSTVFDLSFKELRHELKLCFLYLSVFPEDYEIDVEKLIHLLVPEGFVQEDGEMMMEDVARYYIEELIDRSLVEAVRTERGKVKSCRIHDLLRDVAIKKANEVNFVHIYNDQLSSTTCRREVVHHHMDPYSCDRRVNKRMRSFLFFGERNRTLWGSVKPITLKLELLRVLHLEGLHLPDVIGELIHLRYLGIADTFISNLPVFISNLRFLQTLDASGNDSFRKVTDLRRLTSLRHLMGRFVGDLLIGDAVNLHTLRSISSYSWIKLKQELLTNLRELEIYDSVWVDKIRVPLDLSSFSKLTKIRVLTLKVPTFESEKKTKIALNQSLKLVGLHLEKDPMPALKKLQRLEDVILDSCCFSGEKMRISEQGFGRLRK</sequence>
<dbReference type="InterPro" id="IPR027417">
    <property type="entry name" value="P-loop_NTPase"/>
</dbReference>
<keyword evidence="4" id="KW-0611">Plant defense</keyword>
<feature type="non-terminal residue" evidence="14">
    <location>
        <position position="2275"/>
    </location>
</feature>
<dbReference type="EMBL" id="JAGKQM010000011">
    <property type="protein sequence ID" value="KAH0903232.1"/>
    <property type="molecule type" value="Genomic_DNA"/>
</dbReference>
<dbReference type="InterPro" id="IPR042197">
    <property type="entry name" value="Apaf_helical"/>
</dbReference>
<evidence type="ECO:0000256" key="1">
    <source>
        <dbReference type="ARBA" id="ARBA00022737"/>
    </source>
</evidence>
<dbReference type="Pfam" id="PF25282">
    <property type="entry name" value="POTRA1_3_Toc75"/>
    <property type="match status" value="2"/>
</dbReference>
<dbReference type="Gene3D" id="3.40.50.300">
    <property type="entry name" value="P-loop containing nucleotide triphosphate hydrolases"/>
    <property type="match status" value="2"/>
</dbReference>
<evidence type="ECO:0000259" key="8">
    <source>
        <dbReference type="Pfam" id="PF01103"/>
    </source>
</evidence>
<dbReference type="Pfam" id="PF23598">
    <property type="entry name" value="LRR_14"/>
    <property type="match status" value="2"/>
</dbReference>
<organism evidence="14 15">
    <name type="scientific">Brassica napus</name>
    <name type="common">Rape</name>
    <dbReference type="NCBI Taxonomy" id="3708"/>
    <lineage>
        <taxon>Eukaryota</taxon>
        <taxon>Viridiplantae</taxon>
        <taxon>Streptophyta</taxon>
        <taxon>Embryophyta</taxon>
        <taxon>Tracheophyta</taxon>
        <taxon>Spermatophyta</taxon>
        <taxon>Magnoliopsida</taxon>
        <taxon>eudicotyledons</taxon>
        <taxon>Gunneridae</taxon>
        <taxon>Pentapetalae</taxon>
        <taxon>rosids</taxon>
        <taxon>malvids</taxon>
        <taxon>Brassicales</taxon>
        <taxon>Brassicaceae</taxon>
        <taxon>Brassiceae</taxon>
        <taxon>Brassica</taxon>
    </lineage>
</organism>
<dbReference type="InterPro" id="IPR057355">
    <property type="entry name" value="POTRA2_Toc75"/>
</dbReference>
<feature type="domain" description="Disease resistance N-terminal" evidence="9">
    <location>
        <begin position="759"/>
        <end position="841"/>
    </location>
</feature>
<evidence type="ECO:0000259" key="11">
    <source>
        <dbReference type="Pfam" id="PF23598"/>
    </source>
</evidence>
<evidence type="ECO:0000259" key="13">
    <source>
        <dbReference type="Pfam" id="PF25282"/>
    </source>
</evidence>
<comment type="subcellular location">
    <subcellularLocation>
        <location evidence="6">Plastid</location>
        <location evidence="6">Chloroplast outer membrane</location>
    </subcellularLocation>
</comment>
<dbReference type="InterPro" id="IPR032675">
    <property type="entry name" value="LRR_dom_sf"/>
</dbReference>
<dbReference type="SUPFAM" id="SSF52058">
    <property type="entry name" value="L domain-like"/>
    <property type="match status" value="2"/>
</dbReference>
<feature type="domain" description="NB-ARC" evidence="7">
    <location>
        <begin position="1700"/>
        <end position="1834"/>
    </location>
</feature>
<evidence type="ECO:0000259" key="7">
    <source>
        <dbReference type="Pfam" id="PF00931"/>
    </source>
</evidence>
<feature type="domain" description="Bacterial surface antigen (D15)" evidence="8">
    <location>
        <begin position="402"/>
        <end position="721"/>
    </location>
</feature>
<feature type="domain" description="Toc75-like POTRA" evidence="13">
    <location>
        <begin position="282"/>
        <end position="363"/>
    </location>
</feature>
<dbReference type="InterPro" id="IPR058922">
    <property type="entry name" value="WHD_DRP"/>
</dbReference>
<evidence type="ECO:0000256" key="6">
    <source>
        <dbReference type="ARBA" id="ARBA00024013"/>
    </source>
</evidence>
<dbReference type="InterPro" id="IPR039910">
    <property type="entry name" value="D15-like"/>
</dbReference>
<feature type="non-terminal residue" evidence="14">
    <location>
        <position position="1"/>
    </location>
</feature>
<feature type="domain" description="NB-ARC" evidence="7">
    <location>
        <begin position="927"/>
        <end position="1073"/>
    </location>
</feature>
<dbReference type="Gene3D" id="1.10.8.430">
    <property type="entry name" value="Helical domain of apoptotic protease-activating factors"/>
    <property type="match status" value="2"/>
</dbReference>
<keyword evidence="1" id="KW-0677">Repeat</keyword>
<evidence type="ECO:0000259" key="12">
    <source>
        <dbReference type="Pfam" id="PF25280"/>
    </source>
</evidence>
<keyword evidence="15" id="KW-1185">Reference proteome</keyword>
<evidence type="ECO:0000256" key="3">
    <source>
        <dbReference type="ARBA" id="ARBA00022805"/>
    </source>
</evidence>
<dbReference type="Gene3D" id="3.80.10.10">
    <property type="entry name" value="Ribonuclease Inhibitor"/>
    <property type="match status" value="2"/>
</dbReference>
<feature type="domain" description="Toc75-like POTRA" evidence="13">
    <location>
        <begin position="70"/>
        <end position="161"/>
    </location>
</feature>
<feature type="domain" description="Disease resistance protein winged helix" evidence="10">
    <location>
        <begin position="1157"/>
        <end position="1227"/>
    </location>
</feature>
<proteinExistence type="predicted"/>
<comment type="caution">
    <text evidence="14">The sequence shown here is derived from an EMBL/GenBank/DDBJ whole genome shotgun (WGS) entry which is preliminary data.</text>
</comment>
<feature type="domain" description="Disease resistance R13L4/SHOC-2-like LRR" evidence="11">
    <location>
        <begin position="2040"/>
        <end position="2228"/>
    </location>
</feature>
<evidence type="ECO:0000313" key="14">
    <source>
        <dbReference type="EMBL" id="KAH0903232.1"/>
    </source>
</evidence>
<evidence type="ECO:0000259" key="10">
    <source>
        <dbReference type="Pfam" id="PF23559"/>
    </source>
</evidence>
<dbReference type="PANTHER" id="PTHR12815">
    <property type="entry name" value="SORTING AND ASSEMBLY MACHINERY SAMM50 PROTEIN FAMILY MEMBER"/>
    <property type="match status" value="1"/>
</dbReference>
<gene>
    <name evidence="14" type="ORF">HID58_042735</name>
</gene>
<dbReference type="Pfam" id="PF00931">
    <property type="entry name" value="NB-ARC"/>
    <property type="match status" value="2"/>
</dbReference>
<dbReference type="InterPro" id="IPR036388">
    <property type="entry name" value="WH-like_DNA-bd_sf"/>
</dbReference>
<dbReference type="SUPFAM" id="SSF52540">
    <property type="entry name" value="P-loop containing nucleoside triphosphate hydrolases"/>
    <property type="match status" value="2"/>
</dbReference>
<feature type="domain" description="Disease resistance N-terminal" evidence="9">
    <location>
        <begin position="1552"/>
        <end position="1636"/>
    </location>
</feature>
<dbReference type="InterPro" id="IPR005689">
    <property type="entry name" value="IAP75"/>
</dbReference>
<dbReference type="NCBIfam" id="TIGR00992">
    <property type="entry name" value="3a0901s03IAP75"/>
    <property type="match status" value="1"/>
</dbReference>
<evidence type="ECO:0000313" key="15">
    <source>
        <dbReference type="Proteomes" id="UP000824890"/>
    </source>
</evidence>
<evidence type="ECO:0000259" key="9">
    <source>
        <dbReference type="Pfam" id="PF18052"/>
    </source>
</evidence>
<dbReference type="Pfam" id="PF18052">
    <property type="entry name" value="Rx_N"/>
    <property type="match status" value="2"/>
</dbReference>
<accession>A0ABQ8BFL6</accession>
<reference evidence="14 15" key="1">
    <citation type="submission" date="2021-05" db="EMBL/GenBank/DDBJ databases">
        <title>Genome Assembly of Synthetic Allotetraploid Brassica napus Reveals Homoeologous Exchanges between Subgenomes.</title>
        <authorList>
            <person name="Davis J.T."/>
        </authorList>
    </citation>
    <scope>NUCLEOTIDE SEQUENCE [LARGE SCALE GENOMIC DNA]</scope>
    <source>
        <strain evidence="15">cv. Da-Ae</strain>
        <tissue evidence="14">Seedling</tissue>
    </source>
</reference>
<dbReference type="CDD" id="cd14798">
    <property type="entry name" value="RX-CC_like"/>
    <property type="match status" value="2"/>
</dbReference>
<dbReference type="Proteomes" id="UP000824890">
    <property type="component" value="Unassembled WGS sequence"/>
</dbReference>
<keyword evidence="3" id="KW-1002">Plastid outer membrane</keyword>
<keyword evidence="3" id="KW-0934">Plastid</keyword>
<dbReference type="Pfam" id="PF01103">
    <property type="entry name" value="Omp85"/>
    <property type="match status" value="1"/>
</dbReference>
<evidence type="ECO:0000256" key="4">
    <source>
        <dbReference type="ARBA" id="ARBA00022821"/>
    </source>
</evidence>